<dbReference type="RefSeq" id="WP_016426414.1">
    <property type="nucleotide sequence ID" value="NZ_CABKRV010000002.1"/>
</dbReference>
<feature type="transmembrane region" description="Helical" evidence="1">
    <location>
        <begin position="119"/>
        <end position="144"/>
    </location>
</feature>
<keyword evidence="6" id="KW-1185">Reference proteome</keyword>
<dbReference type="Proteomes" id="UP000572988">
    <property type="component" value="Unassembled WGS sequence"/>
</dbReference>
<evidence type="ECO:0000313" key="3">
    <source>
        <dbReference type="EMBL" id="NHA35102.1"/>
    </source>
</evidence>
<reference evidence="3 6" key="1">
    <citation type="submission" date="2018-01" db="EMBL/GenBank/DDBJ databases">
        <title>Complete genome sequence of Staphylococcus Scheliferi isolated from human.</title>
        <authorList>
            <person name="Abouelkhair M.A."/>
            <person name="Bemis D.A."/>
            <person name="Kania S.A."/>
        </authorList>
    </citation>
    <scope>NUCLEOTIDE SEQUENCE [LARGE SCALE GENOMIC DNA]</scope>
    <source>
        <strain evidence="3 6">ATCC 43808</strain>
    </source>
</reference>
<feature type="transmembrane region" description="Helical" evidence="1">
    <location>
        <begin position="164"/>
        <end position="191"/>
    </location>
</feature>
<sequence>MVKFTKLFWHNTKNQKLKLFATSFIGFAILLLLAILVMSPFNLLLQAWQISILTGQQSMTKLIFMMIGAIILTICIFSMVLFPIYTGLVRVIRHSVLDSAQMQWKDLVRSFKKGIWGKSVILGLMSILFIILTVIVYGLVNAGVSYLVQKLFNAISANDISQGWLQFIISILIVLSSFILSIFVWFTVVYVTNLATSLTEDASRSVKVHLKEAWHGIKNGHKTFLRFFIGILLLNLIFIILNQPINYLIQQNLAHISQDVAYYLMIIFNIIFLIIRYLIYLLIIGTIIQYFVRRGQKEVK</sequence>
<dbReference type="EMBL" id="UHEF01000001">
    <property type="protein sequence ID" value="SUM87689.1"/>
    <property type="molecule type" value="Genomic_DNA"/>
</dbReference>
<dbReference type="EMBL" id="POVK01000056">
    <property type="protein sequence ID" value="NHA35102.1"/>
    <property type="molecule type" value="Genomic_DNA"/>
</dbReference>
<evidence type="ECO:0000313" key="2">
    <source>
        <dbReference type="EMBL" id="CAD7359138.1"/>
    </source>
</evidence>
<dbReference type="Proteomes" id="UP000264146">
    <property type="component" value="Chromosome"/>
</dbReference>
<dbReference type="AlphaFoldDB" id="A0A7Z7QP03"/>
<reference evidence="2 5" key="3">
    <citation type="submission" date="2020-11" db="EMBL/GenBank/DDBJ databases">
        <authorList>
            <consortium name="Pathogen Informatics"/>
        </authorList>
    </citation>
    <scope>NUCLEOTIDE SEQUENCE [LARGE SCALE GENOMIC DNA]</scope>
    <source>
        <strain evidence="2 5">NCTC12218</strain>
    </source>
</reference>
<organism evidence="4">
    <name type="scientific">Staphylococcus schleiferi</name>
    <dbReference type="NCBI Taxonomy" id="1295"/>
    <lineage>
        <taxon>Bacteria</taxon>
        <taxon>Bacillati</taxon>
        <taxon>Bacillota</taxon>
        <taxon>Bacilli</taxon>
        <taxon>Bacillales</taxon>
        <taxon>Staphylococcaceae</taxon>
        <taxon>Staphylococcus</taxon>
    </lineage>
</organism>
<proteinExistence type="predicted"/>
<protein>
    <submittedName>
        <fullName evidence="4">Lytic regulatory protein</fullName>
    </submittedName>
    <submittedName>
        <fullName evidence="3">Lytic transglycosylase</fullName>
    </submittedName>
</protein>
<keyword evidence="1" id="KW-1133">Transmembrane helix</keyword>
<feature type="transmembrane region" description="Helical" evidence="1">
    <location>
        <begin position="261"/>
        <end position="292"/>
    </location>
</feature>
<keyword evidence="1" id="KW-0812">Transmembrane</keyword>
<feature type="transmembrane region" description="Helical" evidence="1">
    <location>
        <begin position="62"/>
        <end position="85"/>
    </location>
</feature>
<evidence type="ECO:0000313" key="5">
    <source>
        <dbReference type="Proteomes" id="UP000264146"/>
    </source>
</evidence>
<evidence type="ECO:0000313" key="6">
    <source>
        <dbReference type="Proteomes" id="UP000572988"/>
    </source>
</evidence>
<evidence type="ECO:0000313" key="4">
    <source>
        <dbReference type="EMBL" id="SUM87689.1"/>
    </source>
</evidence>
<reference evidence="4" key="2">
    <citation type="submission" date="2018-06" db="EMBL/GenBank/DDBJ databases">
        <authorList>
            <consortium name="Pathogen Informatics"/>
            <person name="Doyle S."/>
        </authorList>
    </citation>
    <scope>NUCLEOTIDE SEQUENCE [LARGE SCALE GENOMIC DNA]</scope>
    <source>
        <strain evidence="4">NCTC12218</strain>
    </source>
</reference>
<gene>
    <name evidence="3" type="ORF">C1O36_11590</name>
    <name evidence="4" type="ORF">NCTC12218_00737</name>
</gene>
<dbReference type="EMBL" id="LR962863">
    <property type="protein sequence ID" value="CAD7359138.1"/>
    <property type="molecule type" value="Genomic_DNA"/>
</dbReference>
<feature type="transmembrane region" description="Helical" evidence="1">
    <location>
        <begin position="224"/>
        <end position="241"/>
    </location>
</feature>
<feature type="transmembrane region" description="Helical" evidence="1">
    <location>
        <begin position="20"/>
        <end position="42"/>
    </location>
</feature>
<keyword evidence="1" id="KW-0472">Membrane</keyword>
<evidence type="ECO:0000256" key="1">
    <source>
        <dbReference type="SAM" id="Phobius"/>
    </source>
</evidence>
<accession>A0A7Z7QP03</accession>
<name>A0A7Z7QP03_STASC</name>